<dbReference type="InterPro" id="IPR050863">
    <property type="entry name" value="CenT-Element_Derived"/>
</dbReference>
<dbReference type="GO" id="GO:0003677">
    <property type="term" value="F:DNA binding"/>
    <property type="evidence" value="ECO:0007669"/>
    <property type="project" value="UniProtKB-KW"/>
</dbReference>
<dbReference type="SMART" id="SM00674">
    <property type="entry name" value="CENPB"/>
    <property type="match status" value="1"/>
</dbReference>
<dbReference type="AlphaFoldDB" id="A0A3R7WW25"/>
<proteinExistence type="predicted"/>
<name>A0A3R7WW25_APHAT</name>
<evidence type="ECO:0000259" key="3">
    <source>
        <dbReference type="PROSITE" id="PS51253"/>
    </source>
</evidence>
<protein>
    <recommendedName>
        <fullName evidence="3">HTH CENPB-type domain-containing protein</fullName>
    </recommendedName>
</protein>
<dbReference type="InterPro" id="IPR004875">
    <property type="entry name" value="DDE_SF_endonuclease_dom"/>
</dbReference>
<dbReference type="EMBL" id="MZMZ02004263">
    <property type="protein sequence ID" value="RQM19529.1"/>
    <property type="molecule type" value="Genomic_DNA"/>
</dbReference>
<keyword evidence="1" id="KW-0238">DNA-binding</keyword>
<dbReference type="Pfam" id="PF03184">
    <property type="entry name" value="DDE_1"/>
    <property type="match status" value="1"/>
</dbReference>
<dbReference type="GO" id="GO:0005634">
    <property type="term" value="C:nucleus"/>
    <property type="evidence" value="ECO:0007669"/>
    <property type="project" value="TreeGrafter"/>
</dbReference>
<evidence type="ECO:0000256" key="1">
    <source>
        <dbReference type="ARBA" id="ARBA00023125"/>
    </source>
</evidence>
<dbReference type="VEuPathDB" id="FungiDB:H257_00917"/>
<feature type="domain" description="HTH CENPB-type" evidence="3">
    <location>
        <begin position="102"/>
        <end position="175"/>
    </location>
</feature>
<organism evidence="4 5">
    <name type="scientific">Aphanomyces astaci</name>
    <name type="common">Crayfish plague agent</name>
    <dbReference type="NCBI Taxonomy" id="112090"/>
    <lineage>
        <taxon>Eukaryota</taxon>
        <taxon>Sar</taxon>
        <taxon>Stramenopiles</taxon>
        <taxon>Oomycota</taxon>
        <taxon>Saprolegniomycetes</taxon>
        <taxon>Saprolegniales</taxon>
        <taxon>Verrucalvaceae</taxon>
        <taxon>Aphanomyces</taxon>
    </lineage>
</organism>
<dbReference type="Pfam" id="PF03221">
    <property type="entry name" value="HTH_Tnp_Tc5"/>
    <property type="match status" value="1"/>
</dbReference>
<dbReference type="InterPro" id="IPR009057">
    <property type="entry name" value="Homeodomain-like_sf"/>
</dbReference>
<gene>
    <name evidence="4" type="ORF">B5M09_004058</name>
</gene>
<dbReference type="Gene3D" id="1.10.10.60">
    <property type="entry name" value="Homeodomain-like"/>
    <property type="match status" value="1"/>
</dbReference>
<dbReference type="PANTHER" id="PTHR19303">
    <property type="entry name" value="TRANSPOSON"/>
    <property type="match status" value="1"/>
</dbReference>
<dbReference type="InterPro" id="IPR006600">
    <property type="entry name" value="HTH_CenpB_DNA-bd_dom"/>
</dbReference>
<accession>A0A3R7WW25</accession>
<reference evidence="4" key="1">
    <citation type="submission" date="2018-07" db="EMBL/GenBank/DDBJ databases">
        <title>Annotation of Aphanomyces astaci genome assembly.</title>
        <authorList>
            <person name="Studholme D.J."/>
        </authorList>
    </citation>
    <scope>NUCLEOTIDE SEQUENCE [LARGE SCALE GENOMIC DNA]</scope>
    <source>
        <strain evidence="4">Pc</strain>
    </source>
</reference>
<dbReference type="PROSITE" id="PS51253">
    <property type="entry name" value="HTH_CENPB"/>
    <property type="match status" value="1"/>
</dbReference>
<evidence type="ECO:0000313" key="5">
    <source>
        <dbReference type="Proteomes" id="UP000284702"/>
    </source>
</evidence>
<evidence type="ECO:0000313" key="4">
    <source>
        <dbReference type="EMBL" id="RQM19529.1"/>
    </source>
</evidence>
<comment type="caution">
    <text evidence="4">The sequence shown here is derived from an EMBL/GenBank/DDBJ whole genome shotgun (WGS) entry which is preliminary data.</text>
</comment>
<sequence>MTNDTPSATTRRKPTGRPVSKYGRKAHVVKFKYNTVDYQHKLDVIHQVADVGMSAFLDSYCVNASATLRETTRKKVYAWMKQKDLIESMAAAPRTAHQKCFRERGTGTTLPVHEEEQLARWVHGLRKDGIPVTYNMLQIMALETAIDVGLSEDEFKGGWHWIQGFKRRHGLTFRAKTRIGQDSNQDGANTLSAFSERVLLTAIANNVQVIYNADETAVNYEYLPTKTLNAAKEDTVWVKCGGKTKERATAMLLADSTGRKYPLFLVLKTTKSKVKEVVQENLTWRNGFGRRVWSEVEPLQDRLGCRSYGNPTAWWNSGMSLEFLRYHFGDRHDRTTKKVILLWDDFSAHFTEEVVAYADSINVLLERVPPRFTWCCQPADVAWIRPLKAALRANWLVEIRRQVRNSKALKENLKLRGPSRPTMVSWITMVWKDLPGAVILNGFRKCQLIQGAIEECVEVDDALEDSELTDLAENMAIEDTIHPAGEIGLMNADNTAPIYSL</sequence>
<dbReference type="PANTHER" id="PTHR19303:SF57">
    <property type="entry name" value="HTH CENPB-TYPE DOMAIN-CONTAINING PROTEIN"/>
    <property type="match status" value="1"/>
</dbReference>
<keyword evidence="5" id="KW-1185">Reference proteome</keyword>
<evidence type="ECO:0000256" key="2">
    <source>
        <dbReference type="SAM" id="MobiDB-lite"/>
    </source>
</evidence>
<dbReference type="Proteomes" id="UP000284702">
    <property type="component" value="Unassembled WGS sequence"/>
</dbReference>
<feature type="region of interest" description="Disordered" evidence="2">
    <location>
        <begin position="1"/>
        <end position="21"/>
    </location>
</feature>
<dbReference type="SUPFAM" id="SSF46689">
    <property type="entry name" value="Homeodomain-like"/>
    <property type="match status" value="1"/>
</dbReference>